<protein>
    <submittedName>
        <fullName evidence="1">Uncharacterized protein</fullName>
    </submittedName>
</protein>
<evidence type="ECO:0000313" key="1">
    <source>
        <dbReference type="EMBL" id="MEQ2247456.1"/>
    </source>
</evidence>
<dbReference type="Proteomes" id="UP001482620">
    <property type="component" value="Unassembled WGS sequence"/>
</dbReference>
<evidence type="ECO:0000313" key="2">
    <source>
        <dbReference type="Proteomes" id="UP001482620"/>
    </source>
</evidence>
<dbReference type="EMBL" id="JAHRIQ010081763">
    <property type="protein sequence ID" value="MEQ2247456.1"/>
    <property type="molecule type" value="Genomic_DNA"/>
</dbReference>
<organism evidence="1 2">
    <name type="scientific">Ilyodon furcidens</name>
    <name type="common">goldbreast splitfin</name>
    <dbReference type="NCBI Taxonomy" id="33524"/>
    <lineage>
        <taxon>Eukaryota</taxon>
        <taxon>Metazoa</taxon>
        <taxon>Chordata</taxon>
        <taxon>Craniata</taxon>
        <taxon>Vertebrata</taxon>
        <taxon>Euteleostomi</taxon>
        <taxon>Actinopterygii</taxon>
        <taxon>Neopterygii</taxon>
        <taxon>Teleostei</taxon>
        <taxon>Neoteleostei</taxon>
        <taxon>Acanthomorphata</taxon>
        <taxon>Ovalentaria</taxon>
        <taxon>Atherinomorphae</taxon>
        <taxon>Cyprinodontiformes</taxon>
        <taxon>Goodeidae</taxon>
        <taxon>Ilyodon</taxon>
    </lineage>
</organism>
<keyword evidence="2" id="KW-1185">Reference proteome</keyword>
<accession>A0ABV0UQQ3</accession>
<comment type="caution">
    <text evidence="1">The sequence shown here is derived from an EMBL/GenBank/DDBJ whole genome shotgun (WGS) entry which is preliminary data.</text>
</comment>
<gene>
    <name evidence="1" type="ORF">ILYODFUR_009510</name>
</gene>
<sequence length="126" mass="14062">MFPCTIKHMSLHKRCYTKQSKLKNVCGQNGAHKKDKRTHLHTEIIGHLHTNNKAHTFSSHCSADGPLSNYSQPFSSPMCPCVFVDSTPPTVAISFSSHSSAATFTPHRNIHTAASQKHTQRQKQHC</sequence>
<name>A0ABV0UQQ3_9TELE</name>
<reference evidence="1 2" key="1">
    <citation type="submission" date="2021-06" db="EMBL/GenBank/DDBJ databases">
        <authorList>
            <person name="Palmer J.M."/>
        </authorList>
    </citation>
    <scope>NUCLEOTIDE SEQUENCE [LARGE SCALE GENOMIC DNA]</scope>
    <source>
        <strain evidence="2">if_2019</strain>
        <tissue evidence="1">Muscle</tissue>
    </source>
</reference>
<proteinExistence type="predicted"/>